<dbReference type="AlphaFoldDB" id="A0A151RKH7"/>
<name>A0A151RKH7_CAJCA</name>
<gene>
    <name evidence="2" type="ORF">KK1_035544</name>
</gene>
<sequence>LCIKVEQQILRKISFKKESSNSTTYFKKDHKREGYSSKKYPKVEPLKEKEKEKKLYQERETPNTSSMTSSIKCFKCLGRFNIVSQCLIKKTMILKDKNIYSSQEKNTSSLFYI</sequence>
<dbReference type="Proteomes" id="UP000075243">
    <property type="component" value="Unassembled WGS sequence"/>
</dbReference>
<organism evidence="2 3">
    <name type="scientific">Cajanus cajan</name>
    <name type="common">Pigeon pea</name>
    <name type="synonym">Cajanus indicus</name>
    <dbReference type="NCBI Taxonomy" id="3821"/>
    <lineage>
        <taxon>Eukaryota</taxon>
        <taxon>Viridiplantae</taxon>
        <taxon>Streptophyta</taxon>
        <taxon>Embryophyta</taxon>
        <taxon>Tracheophyta</taxon>
        <taxon>Spermatophyta</taxon>
        <taxon>Magnoliopsida</taxon>
        <taxon>eudicotyledons</taxon>
        <taxon>Gunneridae</taxon>
        <taxon>Pentapetalae</taxon>
        <taxon>rosids</taxon>
        <taxon>fabids</taxon>
        <taxon>Fabales</taxon>
        <taxon>Fabaceae</taxon>
        <taxon>Papilionoideae</taxon>
        <taxon>50 kb inversion clade</taxon>
        <taxon>NPAAA clade</taxon>
        <taxon>indigoferoid/millettioid clade</taxon>
        <taxon>Phaseoleae</taxon>
        <taxon>Cajanus</taxon>
    </lineage>
</organism>
<feature type="non-terminal residue" evidence="2">
    <location>
        <position position="1"/>
    </location>
</feature>
<dbReference type="Gramene" id="C.cajan_33452.t">
    <property type="protein sequence ID" value="C.cajan_33452.t.cds1"/>
    <property type="gene ID" value="C.cajan_33452"/>
</dbReference>
<protein>
    <submittedName>
        <fullName evidence="2">Uncharacterized protein</fullName>
    </submittedName>
</protein>
<evidence type="ECO:0000256" key="1">
    <source>
        <dbReference type="SAM" id="MobiDB-lite"/>
    </source>
</evidence>
<evidence type="ECO:0000313" key="2">
    <source>
        <dbReference type="EMBL" id="KYP43049.1"/>
    </source>
</evidence>
<feature type="region of interest" description="Disordered" evidence="1">
    <location>
        <begin position="19"/>
        <end position="67"/>
    </location>
</feature>
<keyword evidence="3" id="KW-1185">Reference proteome</keyword>
<evidence type="ECO:0000313" key="3">
    <source>
        <dbReference type="Proteomes" id="UP000075243"/>
    </source>
</evidence>
<reference evidence="2" key="1">
    <citation type="journal article" date="2012" name="Nat. Biotechnol.">
        <title>Draft genome sequence of pigeonpea (Cajanus cajan), an orphan legume crop of resource-poor farmers.</title>
        <authorList>
            <person name="Varshney R.K."/>
            <person name="Chen W."/>
            <person name="Li Y."/>
            <person name="Bharti A.K."/>
            <person name="Saxena R.K."/>
            <person name="Schlueter J.A."/>
            <person name="Donoghue M.T."/>
            <person name="Azam S."/>
            <person name="Fan G."/>
            <person name="Whaley A.M."/>
            <person name="Farmer A.D."/>
            <person name="Sheridan J."/>
            <person name="Iwata A."/>
            <person name="Tuteja R."/>
            <person name="Penmetsa R.V."/>
            <person name="Wu W."/>
            <person name="Upadhyaya H.D."/>
            <person name="Yang S.P."/>
            <person name="Shah T."/>
            <person name="Saxena K.B."/>
            <person name="Michael T."/>
            <person name="McCombie W.R."/>
            <person name="Yang B."/>
            <person name="Zhang G."/>
            <person name="Yang H."/>
            <person name="Wang J."/>
            <person name="Spillane C."/>
            <person name="Cook D.R."/>
            <person name="May G.D."/>
            <person name="Xu X."/>
            <person name="Jackson S.A."/>
        </authorList>
    </citation>
    <scope>NUCLEOTIDE SEQUENCE [LARGE SCALE GENOMIC DNA]</scope>
</reference>
<feature type="compositionally biased region" description="Basic and acidic residues" evidence="1">
    <location>
        <begin position="31"/>
        <end position="61"/>
    </location>
</feature>
<dbReference type="EMBL" id="KQ483687">
    <property type="protein sequence ID" value="KYP43049.1"/>
    <property type="molecule type" value="Genomic_DNA"/>
</dbReference>
<proteinExistence type="predicted"/>
<accession>A0A151RKH7</accession>